<gene>
    <name evidence="1" type="ORF">ETD83_24255</name>
</gene>
<organism evidence="1 2">
    <name type="scientific">Actinomadura soli</name>
    <dbReference type="NCBI Taxonomy" id="2508997"/>
    <lineage>
        <taxon>Bacteria</taxon>
        <taxon>Bacillati</taxon>
        <taxon>Actinomycetota</taxon>
        <taxon>Actinomycetes</taxon>
        <taxon>Streptosporangiales</taxon>
        <taxon>Thermomonosporaceae</taxon>
        <taxon>Actinomadura</taxon>
    </lineage>
</organism>
<evidence type="ECO:0000313" key="1">
    <source>
        <dbReference type="EMBL" id="TMQ94212.1"/>
    </source>
</evidence>
<dbReference type="AlphaFoldDB" id="A0A5C4J812"/>
<proteinExistence type="predicted"/>
<comment type="caution">
    <text evidence="1">The sequence shown here is derived from an EMBL/GenBank/DDBJ whole genome shotgun (WGS) entry which is preliminary data.</text>
</comment>
<accession>A0A5C4J812</accession>
<keyword evidence="2" id="KW-1185">Reference proteome</keyword>
<dbReference type="OrthoDB" id="3361627at2"/>
<dbReference type="RefSeq" id="WP_138647460.1">
    <property type="nucleotide sequence ID" value="NZ_VCKW01000134.1"/>
</dbReference>
<protein>
    <submittedName>
        <fullName evidence="1">Uncharacterized protein</fullName>
    </submittedName>
</protein>
<sequence>MCEVCGAPLNRRDLPGDEVWNCDGCDALYVRQADGALLRRPFPPADQRWAAAAPAAPAASGGVRVEHAVAYADTLCGIERDAVILLRHFWSAANPRACAECRTVADGRVARWPAETGR</sequence>
<name>A0A5C4J812_9ACTN</name>
<dbReference type="EMBL" id="VCKW01000134">
    <property type="protein sequence ID" value="TMQ94212.1"/>
    <property type="molecule type" value="Genomic_DNA"/>
</dbReference>
<evidence type="ECO:0000313" key="2">
    <source>
        <dbReference type="Proteomes" id="UP000309174"/>
    </source>
</evidence>
<dbReference type="Proteomes" id="UP000309174">
    <property type="component" value="Unassembled WGS sequence"/>
</dbReference>
<reference evidence="1 2" key="1">
    <citation type="submission" date="2019-05" db="EMBL/GenBank/DDBJ databases">
        <title>Draft genome sequence of Actinomadura sp. 14C53.</title>
        <authorList>
            <person name="Saricaoglu S."/>
            <person name="Isik K."/>
        </authorList>
    </citation>
    <scope>NUCLEOTIDE SEQUENCE [LARGE SCALE GENOMIC DNA]</scope>
    <source>
        <strain evidence="1 2">14C53</strain>
    </source>
</reference>